<evidence type="ECO:0000313" key="1">
    <source>
        <dbReference type="EMBL" id="SUO96118.1"/>
    </source>
</evidence>
<accession>A0A380MUZ0</accession>
<proteinExistence type="predicted"/>
<dbReference type="EMBL" id="UHIC01000001">
    <property type="protein sequence ID" value="SUO96118.1"/>
    <property type="molecule type" value="Genomic_DNA"/>
</dbReference>
<organism evidence="1 2">
    <name type="scientific">Suttonella ornithocola</name>
    <dbReference type="NCBI Taxonomy" id="279832"/>
    <lineage>
        <taxon>Bacteria</taxon>
        <taxon>Pseudomonadati</taxon>
        <taxon>Pseudomonadota</taxon>
        <taxon>Gammaproteobacteria</taxon>
        <taxon>Cardiobacteriales</taxon>
        <taxon>Cardiobacteriaceae</taxon>
        <taxon>Suttonella</taxon>
    </lineage>
</organism>
<sequence length="249" mass="28789">MPLINENQTLDTLDLSYESELTKNLHASLRRPRVKDEDRNAFIKILSKMEDWADQLDDKNEEIFLMLRDYLSFKLHDQMPLSETEIILVQSLPELNDDRIITVEITDALMEQASKDMTSLNDAQRQALNIVITDALFDGELLTSDQEIIANTLFKNSLVQNASTFMSYQEFMETEAQDEYGLSMEYGYDVKDKAAVAKRLQDLNKSTYAMPLSNREIKLIKRLHQFDPTDSQAVNDFCQEYGSVDDEIY</sequence>
<dbReference type="AlphaFoldDB" id="A0A380MUZ0"/>
<protein>
    <submittedName>
        <fullName evidence="1">Uncharacterized protein</fullName>
    </submittedName>
</protein>
<dbReference type="RefSeq" id="WP_072577448.1">
    <property type="nucleotide sequence ID" value="NZ_LWHB01000178.1"/>
</dbReference>
<gene>
    <name evidence="1" type="ORF">NCTC13337_01720</name>
</gene>
<keyword evidence="2" id="KW-1185">Reference proteome</keyword>
<evidence type="ECO:0000313" key="2">
    <source>
        <dbReference type="Proteomes" id="UP000254601"/>
    </source>
</evidence>
<dbReference type="Proteomes" id="UP000254601">
    <property type="component" value="Unassembled WGS sequence"/>
</dbReference>
<name>A0A380MUZ0_9GAMM</name>
<reference evidence="1 2" key="1">
    <citation type="submission" date="2018-06" db="EMBL/GenBank/DDBJ databases">
        <authorList>
            <consortium name="Pathogen Informatics"/>
            <person name="Doyle S."/>
        </authorList>
    </citation>
    <scope>NUCLEOTIDE SEQUENCE [LARGE SCALE GENOMIC DNA]</scope>
    <source>
        <strain evidence="1 2">NCTC13337</strain>
    </source>
</reference>